<dbReference type="InterPro" id="IPR036397">
    <property type="entry name" value="RNaseH_sf"/>
</dbReference>
<dbReference type="GO" id="GO:0003677">
    <property type="term" value="F:DNA binding"/>
    <property type="evidence" value="ECO:0007669"/>
    <property type="project" value="UniProtKB-KW"/>
</dbReference>
<organism evidence="10 11">
    <name type="scientific">Pyrrhoderma noxium</name>
    <dbReference type="NCBI Taxonomy" id="2282107"/>
    <lineage>
        <taxon>Eukaryota</taxon>
        <taxon>Fungi</taxon>
        <taxon>Dikarya</taxon>
        <taxon>Basidiomycota</taxon>
        <taxon>Agaricomycotina</taxon>
        <taxon>Agaricomycetes</taxon>
        <taxon>Hymenochaetales</taxon>
        <taxon>Hymenochaetaceae</taxon>
        <taxon>Pyrrhoderma</taxon>
    </lineage>
</organism>
<evidence type="ECO:0000313" key="10">
    <source>
        <dbReference type="EMBL" id="TQF64784.1"/>
    </source>
</evidence>
<evidence type="ECO:0000256" key="6">
    <source>
        <dbReference type="ARBA" id="ARBA00023125"/>
    </source>
</evidence>
<dbReference type="InterPro" id="IPR043502">
    <property type="entry name" value="DNA/RNA_pol_sf"/>
</dbReference>
<dbReference type="OrthoDB" id="3065915at2759"/>
<dbReference type="Gene3D" id="3.30.420.10">
    <property type="entry name" value="Ribonuclease H-like superfamily/Ribonuclease H"/>
    <property type="match status" value="1"/>
</dbReference>
<comment type="catalytic activity">
    <reaction evidence="7 8">
        <text>DNA(n) + a 2'-deoxyribonucleoside 5'-triphosphate = DNA(n+1) + diphosphate</text>
        <dbReference type="Rhea" id="RHEA:22508"/>
        <dbReference type="Rhea" id="RHEA-COMP:17339"/>
        <dbReference type="Rhea" id="RHEA-COMP:17340"/>
        <dbReference type="ChEBI" id="CHEBI:33019"/>
        <dbReference type="ChEBI" id="CHEBI:61560"/>
        <dbReference type="ChEBI" id="CHEBI:173112"/>
        <dbReference type="EC" id="2.7.7.7"/>
    </reaction>
</comment>
<dbReference type="SUPFAM" id="SSF56672">
    <property type="entry name" value="DNA/RNA polymerases"/>
    <property type="match status" value="1"/>
</dbReference>
<dbReference type="EMBL" id="NBII01000013">
    <property type="protein sequence ID" value="TQF64784.1"/>
    <property type="molecule type" value="Genomic_DNA"/>
</dbReference>
<evidence type="ECO:0000256" key="4">
    <source>
        <dbReference type="ARBA" id="ARBA00022705"/>
    </source>
</evidence>
<evidence type="ECO:0000256" key="3">
    <source>
        <dbReference type="ARBA" id="ARBA00022695"/>
    </source>
</evidence>
<sequence>MTFNKNIAFIQVDKGNDKNILRVEMVNGTIYYLADKFIDKKLIDRSLISVNKHELTLPEPIDSIDPDDLELLKVVNNTPTLTYDLSNITLKPQIERNIAITYSDKDKTGKPKDKATFATLDLETILEDVSKGVQSMKLVCASVAFESITKSYYLADFLHSYNKDVLEGKTIDYESAKTVLINRLFEDLFETRISLPPKNKLVIYIHNGSKFDLVFLVNELLNFDKYNLECLYKDGNFLSLTIKDKKTNVSIQIKDSLLILQASLDKLAKSFNVPLSKTIFPYTFTNINNLYYEGIVPEYSYFDNKKVTLDQYNKYKDSFKGDWNLRQEVTKYCENDCRVLYLVIDKFSKLILSSYSVNIHNYPTLSSIAYRIFKTLFLKEKFKMQVGNRKKLVPMSDIPVVAELNYEIVKQAFFGGHCDMYIPTNPVGTNIYCYDVNSLYPFVMQQFEFPTKFIGKFEGDVRVKDPQLWNDTLGFYHVKVYCPKSLIHPILPVKVNGITVFPTGEWTGLYFSEEIKNAEKFGYKFDILGGIAFTKSDLFSKYINKLYHVKCSTPRDDPMYGISKLLLNSLYGRFGLNPSLPDTIFVKADQIVKLARLNIEIDFGNYKLASSTGMLPLSIAGESNVGIAAAVTAYARIHMSQFKNNPNFNLYYSDTDSIYIDKELDSSFISETVLGKLKLEKVLSKFVGVGPKFYGGTDAFNGKEFSKVKGFSSSLTINQLESLLIKGNSLSLDQSKWYRDYKNSNVFIKNTTYDSKLTGNKRISVFDHNNLLVNTKPLNFIV</sequence>
<dbReference type="InterPro" id="IPR012337">
    <property type="entry name" value="RNaseH-like_sf"/>
</dbReference>
<dbReference type="SMART" id="SM00486">
    <property type="entry name" value="POLBc"/>
    <property type="match status" value="1"/>
</dbReference>
<dbReference type="PRINTS" id="PR00106">
    <property type="entry name" value="DNAPOLB"/>
</dbReference>
<geneLocation type="mitochondrion" evidence="10"/>
<dbReference type="PANTHER" id="PTHR33568:SF3">
    <property type="entry name" value="DNA-DIRECTED DNA POLYMERASE"/>
    <property type="match status" value="1"/>
</dbReference>
<reference evidence="10 11" key="1">
    <citation type="journal article" date="2017" name="Mol. Ecol.">
        <title>Comparative and population genomic landscape of Phellinus noxius: A hypervariable fungus causing root rot in trees.</title>
        <authorList>
            <person name="Chung C.L."/>
            <person name="Lee T.J."/>
            <person name="Akiba M."/>
            <person name="Lee H.H."/>
            <person name="Kuo T.H."/>
            <person name="Liu D."/>
            <person name="Ke H.M."/>
            <person name="Yokoi T."/>
            <person name="Roa M.B."/>
            <person name="Lu M.J."/>
            <person name="Chang Y.Y."/>
            <person name="Ann P.J."/>
            <person name="Tsai J.N."/>
            <person name="Chen C.Y."/>
            <person name="Tzean S.S."/>
            <person name="Ota Y."/>
            <person name="Hattori T."/>
            <person name="Sahashi N."/>
            <person name="Liou R.F."/>
            <person name="Kikuchi T."/>
            <person name="Tsai I.J."/>
        </authorList>
    </citation>
    <scope>NUCLEOTIDE SEQUENCE [LARGE SCALE GENOMIC DNA]</scope>
    <source>
        <strain evidence="10 11">FFPRI411160</strain>
    </source>
</reference>
<dbReference type="InterPro" id="IPR006172">
    <property type="entry name" value="DNA-dir_DNA_pol_B"/>
</dbReference>
<dbReference type="EC" id="2.7.7.7" evidence="8"/>
<dbReference type="InterPro" id="IPR017964">
    <property type="entry name" value="DNA-dir_DNA_pol_B_CS"/>
</dbReference>
<evidence type="ECO:0000256" key="8">
    <source>
        <dbReference type="RuleBase" id="RU000442"/>
    </source>
</evidence>
<dbReference type="STRING" id="2282107.A0A541AXJ0"/>
<comment type="caution">
    <text evidence="10">The sequence shown here is derived from an EMBL/GenBank/DDBJ whole genome shotgun (WGS) entry which is preliminary data.</text>
</comment>
<dbReference type="PANTHER" id="PTHR33568">
    <property type="entry name" value="DNA POLYMERASE"/>
    <property type="match status" value="1"/>
</dbReference>
<dbReference type="GO" id="GO:0000166">
    <property type="term" value="F:nucleotide binding"/>
    <property type="evidence" value="ECO:0007669"/>
    <property type="project" value="InterPro"/>
</dbReference>
<keyword evidence="11" id="KW-1185">Reference proteome</keyword>
<accession>A0A541AXJ0</accession>
<dbReference type="Gene3D" id="3.90.1600.10">
    <property type="entry name" value="Palm domain of DNA polymerase"/>
    <property type="match status" value="2"/>
</dbReference>
<feature type="domain" description="DNA-directed DNA polymerase family B mitochondria/virus" evidence="9">
    <location>
        <begin position="200"/>
        <end position="644"/>
    </location>
</feature>
<evidence type="ECO:0000259" key="9">
    <source>
        <dbReference type="Pfam" id="PF03175"/>
    </source>
</evidence>
<dbReference type="SUPFAM" id="SSF53098">
    <property type="entry name" value="Ribonuclease H-like"/>
    <property type="match status" value="1"/>
</dbReference>
<dbReference type="InParanoid" id="A0A541AXJ0"/>
<keyword evidence="10" id="KW-0496">Mitochondrion</keyword>
<keyword evidence="2 8" id="KW-0808">Transferase</keyword>
<dbReference type="PROSITE" id="PS00116">
    <property type="entry name" value="DNA_POLYMERASE_B"/>
    <property type="match status" value="1"/>
</dbReference>
<keyword evidence="3 8" id="KW-0548">Nucleotidyltransferase</keyword>
<name>A0A541AXJ0_9AGAM</name>
<gene>
    <name evidence="10" type="ORF">PNOK_m000065</name>
</gene>
<evidence type="ECO:0000256" key="2">
    <source>
        <dbReference type="ARBA" id="ARBA00022679"/>
    </source>
</evidence>
<keyword evidence="6 8" id="KW-0238">DNA-binding</keyword>
<evidence type="ECO:0000256" key="5">
    <source>
        <dbReference type="ARBA" id="ARBA00022932"/>
    </source>
</evidence>
<proteinExistence type="inferred from homology"/>
<dbReference type="GO" id="GO:0003887">
    <property type="term" value="F:DNA-directed DNA polymerase activity"/>
    <property type="evidence" value="ECO:0007669"/>
    <property type="project" value="UniProtKB-KW"/>
</dbReference>
<evidence type="ECO:0000256" key="7">
    <source>
        <dbReference type="ARBA" id="ARBA00049244"/>
    </source>
</evidence>
<dbReference type="Gene3D" id="1.10.287.690">
    <property type="entry name" value="Helix hairpin bin"/>
    <property type="match status" value="1"/>
</dbReference>
<dbReference type="InterPro" id="IPR023211">
    <property type="entry name" value="DNA_pol_palm_dom_sf"/>
</dbReference>
<keyword evidence="4 8" id="KW-0235">DNA replication</keyword>
<evidence type="ECO:0000313" key="11">
    <source>
        <dbReference type="Proteomes" id="UP000217199"/>
    </source>
</evidence>
<dbReference type="GO" id="GO:0006260">
    <property type="term" value="P:DNA replication"/>
    <property type="evidence" value="ECO:0007669"/>
    <property type="project" value="UniProtKB-KW"/>
</dbReference>
<dbReference type="AlphaFoldDB" id="A0A541AXJ0"/>
<keyword evidence="5 8" id="KW-0239">DNA-directed DNA polymerase</keyword>
<dbReference type="Pfam" id="PF03175">
    <property type="entry name" value="DNA_pol_B_2"/>
    <property type="match status" value="1"/>
</dbReference>
<comment type="similarity">
    <text evidence="1 8">Belongs to the DNA polymerase type-B family.</text>
</comment>
<evidence type="ECO:0000256" key="1">
    <source>
        <dbReference type="ARBA" id="ARBA00005755"/>
    </source>
</evidence>
<dbReference type="Proteomes" id="UP000217199">
    <property type="component" value="Unassembled WGS sequence"/>
</dbReference>
<protein>
    <recommendedName>
        <fullName evidence="8">DNA polymerase</fullName>
        <ecNumber evidence="8">2.7.7.7</ecNumber>
    </recommendedName>
</protein>
<dbReference type="InterPro" id="IPR004868">
    <property type="entry name" value="DNA-dir_DNA_pol_B_mt/vir"/>
</dbReference>